<gene>
    <name evidence="2" type="ORF">B2J93_3715</name>
</gene>
<feature type="region of interest" description="Disordered" evidence="1">
    <location>
        <begin position="35"/>
        <end position="95"/>
    </location>
</feature>
<evidence type="ECO:0000313" key="2">
    <source>
        <dbReference type="EMBL" id="OWP00304.1"/>
    </source>
</evidence>
<feature type="compositionally biased region" description="Polar residues" evidence="1">
    <location>
        <begin position="209"/>
        <end position="221"/>
    </location>
</feature>
<evidence type="ECO:0000256" key="1">
    <source>
        <dbReference type="SAM" id="MobiDB-lite"/>
    </source>
</evidence>
<evidence type="ECO:0000313" key="3">
    <source>
        <dbReference type="Proteomes" id="UP000242519"/>
    </source>
</evidence>
<accession>A0A218YXY3</accession>
<feature type="compositionally biased region" description="Pro residues" evidence="1">
    <location>
        <begin position="70"/>
        <end position="80"/>
    </location>
</feature>
<name>A0A218YXY3_9HELO</name>
<sequence>MRARIEKFRRLDCSPRQTSLHVHVRVPVPVHVLTESTGNSPARASTKTHKPPSLTPDPFVALLSSLLDSPPHPSPPPPPPPRRRRQLNTLGSPLPFAKPFFEPKRQWTATPATPAHNNHYTQEHSLAQLYMYGRDAWHHYSHGPRQPAYSRRLESPRTRKRDEVIYHTTVVDGEAEGISNSRAADQDPQAALRVPDSEQGHPASRGHFHSNSTTVTALGNH</sequence>
<protein>
    <submittedName>
        <fullName evidence="2">Uncharacterized protein</fullName>
    </submittedName>
</protein>
<comment type="caution">
    <text evidence="2">The sequence shown here is derived from an EMBL/GenBank/DDBJ whole genome shotgun (WGS) entry which is preliminary data.</text>
</comment>
<dbReference type="InParanoid" id="A0A218YXY3"/>
<feature type="compositionally biased region" description="Polar residues" evidence="1">
    <location>
        <begin position="35"/>
        <end position="45"/>
    </location>
</feature>
<proteinExistence type="predicted"/>
<dbReference type="AlphaFoldDB" id="A0A218YXY3"/>
<feature type="region of interest" description="Disordered" evidence="1">
    <location>
        <begin position="171"/>
        <end position="221"/>
    </location>
</feature>
<dbReference type="EMBL" id="MZNU01000330">
    <property type="protein sequence ID" value="OWP00304.1"/>
    <property type="molecule type" value="Genomic_DNA"/>
</dbReference>
<keyword evidence="3" id="KW-1185">Reference proteome</keyword>
<reference evidence="2 3" key="1">
    <citation type="submission" date="2017-04" db="EMBL/GenBank/DDBJ databases">
        <title>Draft genome sequence of Marssonina coronaria NL1: causal agent of apple blotch.</title>
        <authorList>
            <person name="Cheng Q."/>
        </authorList>
    </citation>
    <scope>NUCLEOTIDE SEQUENCE [LARGE SCALE GENOMIC DNA]</scope>
    <source>
        <strain evidence="2 3">NL1</strain>
    </source>
</reference>
<organism evidence="2 3">
    <name type="scientific">Diplocarpon coronariae</name>
    <dbReference type="NCBI Taxonomy" id="2795749"/>
    <lineage>
        <taxon>Eukaryota</taxon>
        <taxon>Fungi</taxon>
        <taxon>Dikarya</taxon>
        <taxon>Ascomycota</taxon>
        <taxon>Pezizomycotina</taxon>
        <taxon>Leotiomycetes</taxon>
        <taxon>Helotiales</taxon>
        <taxon>Drepanopezizaceae</taxon>
        <taxon>Diplocarpon</taxon>
    </lineage>
</organism>
<dbReference type="Proteomes" id="UP000242519">
    <property type="component" value="Unassembled WGS sequence"/>
</dbReference>